<dbReference type="InterPro" id="IPR050808">
    <property type="entry name" value="Phage_Integrase"/>
</dbReference>
<dbReference type="GO" id="GO:0006310">
    <property type="term" value="P:DNA recombination"/>
    <property type="evidence" value="ECO:0007669"/>
    <property type="project" value="UniProtKB-KW"/>
</dbReference>
<dbReference type="PANTHER" id="PTHR30629">
    <property type="entry name" value="PROPHAGE INTEGRASE"/>
    <property type="match status" value="1"/>
</dbReference>
<feature type="domain" description="Core-binding (CB)" evidence="7">
    <location>
        <begin position="94"/>
        <end position="175"/>
    </location>
</feature>
<reference evidence="8 9" key="1">
    <citation type="submission" date="2018-09" db="EMBL/GenBank/DDBJ databases">
        <title>Sphingomonas peninsula sp. nov., isolated from fildes peninsula, Antarctic soil.</title>
        <authorList>
            <person name="Yingchao G."/>
        </authorList>
    </citation>
    <scope>NUCLEOTIDE SEQUENCE [LARGE SCALE GENOMIC DNA]</scope>
    <source>
        <strain evidence="8 9">YZ-8</strain>
    </source>
</reference>
<sequence>MGKLTTLSFKAAIAPGTYQDGEGLMLVVKSAKSRSWQVRVQVDGKRRDFGLGSAGKVSLSAARAKAQELRTLYQSGVDPVAKKRADKLARLSIPTFREAAKLVHDEQKAGWRNVKHRADWLSSLERLAFDHIGDERIDLVDVPMVRDLLLPIWLEKPETARRVRQRVKAVLDWAAAKGFRTSLDLSGLNKGLPRQPKGDNHFAAMDYVKVPSFIAAVKAAPETTGRLALLFTIYTAARSGEVRGATWGEIDLDAKLWTIAGIRMKAGKEHIVPLPAPAVKILKHLAEARKGGKGEVIFIGTKERPISDMTMSKVLRDMSEPFTVHGFRSSFKDWAVESTGFPDAVSEAALAHLDKDRVRAAYRRTDFLKMRGDLMAAWANFVDGGGGVVRDITEPARLAG</sequence>
<evidence type="ECO:0000259" key="7">
    <source>
        <dbReference type="PROSITE" id="PS51900"/>
    </source>
</evidence>
<dbReference type="Pfam" id="PF00589">
    <property type="entry name" value="Phage_integrase"/>
    <property type="match status" value="1"/>
</dbReference>
<dbReference type="InterPro" id="IPR044068">
    <property type="entry name" value="CB"/>
</dbReference>
<protein>
    <submittedName>
        <fullName evidence="8">DUF4102 domain-containing protein</fullName>
    </submittedName>
</protein>
<dbReference type="PANTHER" id="PTHR30629:SF2">
    <property type="entry name" value="PROPHAGE INTEGRASE INTS-RELATED"/>
    <property type="match status" value="1"/>
</dbReference>
<evidence type="ECO:0000256" key="5">
    <source>
        <dbReference type="PROSITE-ProRule" id="PRU01248"/>
    </source>
</evidence>
<dbReference type="Proteomes" id="UP000276254">
    <property type="component" value="Chromosome"/>
</dbReference>
<evidence type="ECO:0000313" key="8">
    <source>
        <dbReference type="EMBL" id="AYJ86886.1"/>
    </source>
</evidence>
<evidence type="ECO:0000256" key="1">
    <source>
        <dbReference type="ARBA" id="ARBA00008857"/>
    </source>
</evidence>
<evidence type="ECO:0000256" key="2">
    <source>
        <dbReference type="ARBA" id="ARBA00022908"/>
    </source>
</evidence>
<dbReference type="AlphaFoldDB" id="A0A494TM32"/>
<dbReference type="InterPro" id="IPR053876">
    <property type="entry name" value="Phage_int_M"/>
</dbReference>
<dbReference type="InterPro" id="IPR013762">
    <property type="entry name" value="Integrase-like_cat_sf"/>
</dbReference>
<gene>
    <name evidence="8" type="ORF">D3Y57_14235</name>
</gene>
<dbReference type="GO" id="GO:0015074">
    <property type="term" value="P:DNA integration"/>
    <property type="evidence" value="ECO:0007669"/>
    <property type="project" value="UniProtKB-KW"/>
</dbReference>
<dbReference type="Gene3D" id="1.10.443.10">
    <property type="entry name" value="Intergrase catalytic core"/>
    <property type="match status" value="1"/>
</dbReference>
<keyword evidence="9" id="KW-1185">Reference proteome</keyword>
<dbReference type="GO" id="GO:0003677">
    <property type="term" value="F:DNA binding"/>
    <property type="evidence" value="ECO:0007669"/>
    <property type="project" value="UniProtKB-UniRule"/>
</dbReference>
<dbReference type="CDD" id="cd00801">
    <property type="entry name" value="INT_P4_C"/>
    <property type="match status" value="1"/>
</dbReference>
<name>A0A494TM32_SPHPE</name>
<dbReference type="KEGG" id="spha:D3Y57_14235"/>
<feature type="domain" description="Tyr recombinase" evidence="6">
    <location>
        <begin position="203"/>
        <end position="375"/>
    </location>
</feature>
<proteinExistence type="inferred from homology"/>
<dbReference type="Gene3D" id="1.10.150.130">
    <property type="match status" value="1"/>
</dbReference>
<dbReference type="Pfam" id="PF22022">
    <property type="entry name" value="Phage_int_M"/>
    <property type="match status" value="1"/>
</dbReference>
<keyword evidence="3 5" id="KW-0238">DNA-binding</keyword>
<dbReference type="InterPro" id="IPR010998">
    <property type="entry name" value="Integrase_recombinase_N"/>
</dbReference>
<dbReference type="PROSITE" id="PS51898">
    <property type="entry name" value="TYR_RECOMBINASE"/>
    <property type="match status" value="1"/>
</dbReference>
<comment type="similarity">
    <text evidence="1">Belongs to the 'phage' integrase family.</text>
</comment>
<evidence type="ECO:0000256" key="4">
    <source>
        <dbReference type="ARBA" id="ARBA00023172"/>
    </source>
</evidence>
<accession>A0A494TM32</accession>
<dbReference type="Gene3D" id="3.30.160.390">
    <property type="entry name" value="Integrase, DNA-binding domain"/>
    <property type="match status" value="1"/>
</dbReference>
<dbReference type="InterPro" id="IPR011010">
    <property type="entry name" value="DNA_brk_join_enz"/>
</dbReference>
<keyword evidence="4" id="KW-0233">DNA recombination</keyword>
<dbReference type="RefSeq" id="WP_121153621.1">
    <property type="nucleotide sequence ID" value="NZ_CP032829.1"/>
</dbReference>
<dbReference type="InterPro" id="IPR025166">
    <property type="entry name" value="Integrase_DNA_bind_dom"/>
</dbReference>
<organism evidence="8 9">
    <name type="scientific">Sphingomonas paeninsulae</name>
    <dbReference type="NCBI Taxonomy" id="2319844"/>
    <lineage>
        <taxon>Bacteria</taxon>
        <taxon>Pseudomonadati</taxon>
        <taxon>Pseudomonadota</taxon>
        <taxon>Alphaproteobacteria</taxon>
        <taxon>Sphingomonadales</taxon>
        <taxon>Sphingomonadaceae</taxon>
        <taxon>Sphingomonas</taxon>
    </lineage>
</organism>
<keyword evidence="2" id="KW-0229">DNA integration</keyword>
<dbReference type="OrthoDB" id="7388552at2"/>
<dbReference type="InterPro" id="IPR038488">
    <property type="entry name" value="Integrase_DNA-bd_sf"/>
</dbReference>
<dbReference type="InterPro" id="IPR002104">
    <property type="entry name" value="Integrase_catalytic"/>
</dbReference>
<evidence type="ECO:0000256" key="3">
    <source>
        <dbReference type="ARBA" id="ARBA00023125"/>
    </source>
</evidence>
<dbReference type="EMBL" id="CP032829">
    <property type="protein sequence ID" value="AYJ86886.1"/>
    <property type="molecule type" value="Genomic_DNA"/>
</dbReference>
<dbReference type="Pfam" id="PF13356">
    <property type="entry name" value="Arm-DNA-bind_3"/>
    <property type="match status" value="1"/>
</dbReference>
<dbReference type="PROSITE" id="PS51900">
    <property type="entry name" value="CB"/>
    <property type="match status" value="1"/>
</dbReference>
<evidence type="ECO:0000313" key="9">
    <source>
        <dbReference type="Proteomes" id="UP000276254"/>
    </source>
</evidence>
<evidence type="ECO:0000259" key="6">
    <source>
        <dbReference type="PROSITE" id="PS51898"/>
    </source>
</evidence>
<dbReference type="SUPFAM" id="SSF56349">
    <property type="entry name" value="DNA breaking-rejoining enzymes"/>
    <property type="match status" value="1"/>
</dbReference>